<gene>
    <name evidence="9" type="ORF">FIV42_02780</name>
</gene>
<dbReference type="CDD" id="cd08953">
    <property type="entry name" value="KR_2_SDR_x"/>
    <property type="match status" value="1"/>
</dbReference>
<dbReference type="Pfam" id="PF02801">
    <property type="entry name" value="Ketoacyl-synt_C"/>
    <property type="match status" value="1"/>
</dbReference>
<dbReference type="PROSITE" id="PS50075">
    <property type="entry name" value="CARRIER"/>
    <property type="match status" value="3"/>
</dbReference>
<dbReference type="InterPro" id="IPR049900">
    <property type="entry name" value="PKS_mFAS_DH"/>
</dbReference>
<keyword evidence="1" id="KW-0596">Phosphopantetheine</keyword>
<evidence type="ECO:0000256" key="2">
    <source>
        <dbReference type="ARBA" id="ARBA00022553"/>
    </source>
</evidence>
<dbReference type="Gene3D" id="3.30.70.250">
    <property type="entry name" value="Malonyl-CoA ACP transacylase, ACP-binding"/>
    <property type="match status" value="1"/>
</dbReference>
<dbReference type="InterPro" id="IPR014043">
    <property type="entry name" value="Acyl_transferase_dom"/>
</dbReference>
<evidence type="ECO:0000313" key="9">
    <source>
        <dbReference type="EMBL" id="QDG49702.1"/>
    </source>
</evidence>
<dbReference type="InterPro" id="IPR050091">
    <property type="entry name" value="PKS_NRPS_Biosynth_Enz"/>
</dbReference>
<dbReference type="PANTHER" id="PTHR43775">
    <property type="entry name" value="FATTY ACID SYNTHASE"/>
    <property type="match status" value="1"/>
</dbReference>
<feature type="region of interest" description="N-terminal hotdog fold" evidence="4">
    <location>
        <begin position="2476"/>
        <end position="2607"/>
    </location>
</feature>
<dbReference type="InterPro" id="IPR036736">
    <property type="entry name" value="ACP-like_sf"/>
</dbReference>
<dbReference type="PROSITE" id="PS52019">
    <property type="entry name" value="PKS_MFAS_DH"/>
    <property type="match status" value="1"/>
</dbReference>
<feature type="domain" description="Ketosynthase family 3 (KS3)" evidence="7">
    <location>
        <begin position="1382"/>
        <end position="1846"/>
    </location>
</feature>
<dbReference type="OrthoDB" id="7617297at2"/>
<dbReference type="Proteomes" id="UP000315995">
    <property type="component" value="Chromosome"/>
</dbReference>
<dbReference type="CDD" id="cd00833">
    <property type="entry name" value="PKS"/>
    <property type="match status" value="1"/>
</dbReference>
<dbReference type="SMART" id="SM00825">
    <property type="entry name" value="PKS_KS"/>
    <property type="match status" value="1"/>
</dbReference>
<dbReference type="SUPFAM" id="SSF47336">
    <property type="entry name" value="ACP-like"/>
    <property type="match status" value="3"/>
</dbReference>
<dbReference type="InterPro" id="IPR042104">
    <property type="entry name" value="PKS_dehydratase_sf"/>
</dbReference>
<evidence type="ECO:0000256" key="3">
    <source>
        <dbReference type="ARBA" id="ARBA00022679"/>
    </source>
</evidence>
<dbReference type="EMBL" id="CP041186">
    <property type="protein sequence ID" value="QDG49702.1"/>
    <property type="molecule type" value="Genomic_DNA"/>
</dbReference>
<keyword evidence="2" id="KW-0597">Phosphoprotein</keyword>
<organism evidence="9 10">
    <name type="scientific">Persicimonas caeni</name>
    <dbReference type="NCBI Taxonomy" id="2292766"/>
    <lineage>
        <taxon>Bacteria</taxon>
        <taxon>Deltaproteobacteria</taxon>
        <taxon>Bradymonadales</taxon>
        <taxon>Bradymonadaceae</taxon>
        <taxon>Persicimonas</taxon>
    </lineage>
</organism>
<protein>
    <submittedName>
        <fullName evidence="9">SDR family NAD(P)-dependent oxidoreductase</fullName>
    </submittedName>
</protein>
<accession>A0A5B8Y3B6</accession>
<dbReference type="Gene3D" id="3.10.129.110">
    <property type="entry name" value="Polyketide synthase dehydratase"/>
    <property type="match status" value="1"/>
</dbReference>
<evidence type="ECO:0000256" key="5">
    <source>
        <dbReference type="SAM" id="MobiDB-lite"/>
    </source>
</evidence>
<evidence type="ECO:0000256" key="4">
    <source>
        <dbReference type="PROSITE-ProRule" id="PRU01363"/>
    </source>
</evidence>
<dbReference type="Pfam" id="PF00109">
    <property type="entry name" value="ketoacyl-synt"/>
    <property type="match status" value="2"/>
</dbReference>
<dbReference type="Pfam" id="PF21089">
    <property type="entry name" value="PKS_DH_N"/>
    <property type="match status" value="1"/>
</dbReference>
<dbReference type="SUPFAM" id="SSF51735">
    <property type="entry name" value="NAD(P)-binding Rossmann-fold domains"/>
    <property type="match status" value="2"/>
</dbReference>
<evidence type="ECO:0000259" key="7">
    <source>
        <dbReference type="PROSITE" id="PS52004"/>
    </source>
</evidence>
<dbReference type="InterPro" id="IPR008278">
    <property type="entry name" value="4-PPantetheinyl_Trfase_dom"/>
</dbReference>
<dbReference type="RefSeq" id="WP_141196199.1">
    <property type="nucleotide sequence ID" value="NZ_CP041186.1"/>
</dbReference>
<dbReference type="SMART" id="SM00827">
    <property type="entry name" value="PKS_AT"/>
    <property type="match status" value="1"/>
</dbReference>
<evidence type="ECO:0000313" key="10">
    <source>
        <dbReference type="Proteomes" id="UP000315995"/>
    </source>
</evidence>
<dbReference type="InterPro" id="IPR049552">
    <property type="entry name" value="PKS_DH_N"/>
</dbReference>
<dbReference type="InterPro" id="IPR037143">
    <property type="entry name" value="4-PPantetheinyl_Trfase_dom_sf"/>
</dbReference>
<feature type="region of interest" description="Disordered" evidence="5">
    <location>
        <begin position="1192"/>
        <end position="1211"/>
    </location>
</feature>
<dbReference type="SMART" id="SM00822">
    <property type="entry name" value="PKS_KR"/>
    <property type="match status" value="1"/>
</dbReference>
<dbReference type="Gene3D" id="3.40.50.720">
    <property type="entry name" value="NAD(P)-binding Rossmann-like Domain"/>
    <property type="match status" value="1"/>
</dbReference>
<feature type="region of interest" description="Disordered" evidence="5">
    <location>
        <begin position="1887"/>
        <end position="1940"/>
    </location>
</feature>
<dbReference type="InterPro" id="IPR014030">
    <property type="entry name" value="Ketoacyl_synth_N"/>
</dbReference>
<feature type="domain" description="Carrier" evidence="6">
    <location>
        <begin position="982"/>
        <end position="1061"/>
    </location>
</feature>
<evidence type="ECO:0000259" key="8">
    <source>
        <dbReference type="PROSITE" id="PS52019"/>
    </source>
</evidence>
<name>A0A4Y6PN25_PERCE</name>
<dbReference type="SUPFAM" id="SSF52151">
    <property type="entry name" value="FabD/lysophospholipase-like"/>
    <property type="match status" value="1"/>
</dbReference>
<keyword evidence="10" id="KW-1185">Reference proteome</keyword>
<dbReference type="InterPro" id="IPR057326">
    <property type="entry name" value="KR_dom"/>
</dbReference>
<dbReference type="InterPro" id="IPR016036">
    <property type="entry name" value="Malonyl_transacylase_ACP-bd"/>
</dbReference>
<evidence type="ECO:0000259" key="6">
    <source>
        <dbReference type="PROSITE" id="PS50075"/>
    </source>
</evidence>
<sequence>MTRKSRSEQIDGRKAIAIVGIGARMPKAQSAPAFWQNILDGVYAIEEVPRDRWNPDLYFDADRDAPDKTYSKIGGWITDFEFGRKKYRLPPLVVRSMDPTQTLCLEAVHEALDDSGYLDKDFDRERCAVILGNAMGGDLRDRTNLRAFYAEIEEAVRMTLLETARGQLDDTKIEQIVDTLEKRFKDELPPITEDAMPGELANVVAGRVAALFNLRGPNFVTDAACASSLAAVEAAIRGLQTGQFDMAVSGGVDRCMGAPTFVKFAKIGALSPDGSRPFDADANGFVMGEGGGAVILKRLEDAERDGDKIYAVIRGVGSSSDGKGKGITAPNPIGQKLSVRRAYEEAGYGPKSVSLFEAHGTSTPVGDPVEANSLLSVLGEDDGPLGADKIGLGSVKSMIGHLKAGAGAASMVKVAFALKHRILPPTLNVETPNPRIEMQGTPLRLQTEAEPWEVRDGMLRRAGVSAFGFGGTNFHVTLEEYDPEGSTGGTFVSHNSNKQTTPTGAGAQAGANTAPAGHASKADNQVHSDGILMFAGDSEADVQSHFESFAADFDSDGLSATRSWRLGLENPSVALPEGAARLAVSYDSEDGLAKKISRIRRAFERGRGWKILANQGIFLSGENADGRLAMLFPGQGAQYVGMLGELRTRFPVIQETFDEADRIMEPILGRKLTSIIFPEGTDLSDDEANELLRQTEVTQPAVLTVNIALLRLFEQFGIQPDLVAGHSLGEYGACMAAGVMSFEDALRTVAARGTQMAKATPMNGDNGLMASISAPIEEVEATLAKVDGYVVCANKNCPKQTIIAGLTDAVQKAVELFEEQGHMVHMLNVSHAFHTKVVAAASEPLREHLDTVDIHTPKVPILTNVTGDFYPTDPNEIRDLLAEQLASPVEYIKLLENMYEAGARVFVEVGPKRAQTTFVDATLRDRDHLSTYTNHPKEGGVASLNNALAQLWAHGVWQRCRRVQGGVTESQPEQAAAPTASHSRDEILSTMLQVLCDKTGYDPDEIEFDFELEADLGIDTVKQAEIMADVREGFSLPKDEDFRLADYPTLDRMADYVEQKLAEAGPAAEPLEPGPAAEPLEPGHLALEREPDALAPKQDALAPNNAPAASHSRDEILSTMLGVLCDKTGYDPDEIEFDFELEADLGIDTVKQAEIMADVREGFSLPKDEDFRLADYPTLDRMADYVEQKLAEAGQPAPSSEAGPAAEPLEPGHLAHSLEAGHLALETDQDGLSPNRTDQDGLPPKQAAAPAASHSRDEILSTMLGVLCDKTGYDPDEIEFDFELEADLGIDTVKQAEIMADVREGFALPKDEDFRLADYPTLARMADYVEQKLAEAPAESQRDVVVEAPRAEAARQTTEGATEHLPASSPTRKYEPVQHDIAAKVSITGTALGLPGLEDMFDEEAVDRLLAGDNFIGDIPMDVRQEMVDKHITRLQKHKDGGGELVAVEDVAEVIKLAGRGGDDFDLEEWGISKRMIEQLDRTSQLAIAAGINALRDAGLPLVPRYRETRSGKKLTIGWQLPEKLGDETGIIFASAFAGEDALIEEVTKRWTQEDYQFNHRFLVRVLGIANSRFAELIGARGPNTKINNACASTTTAMAMAEDWIRAGRCKRVVVISADDASGDTLMDWVGSGFLATGAATTQEKVEDAALPFDKRRHGMIIGMGAVGLVIEEEGLAEARGVEPLADIMATHFVNSAYHPTRLQVDHIAGEVGKLIERAEGDFEFDRSDIADKTVFVSHETYTPARGGSADAEISALRDNFGDKANKIVIANTKGFTGHAMGAGIEDVLAIKTLQKQRVPHIANFKEPDPNLGDLRLSQGGEYDVDYALRLAAGFGSQLALALLRFRARNEDRVFDEVRYNQWLGEVSGFAHPELSVEERTLRLVEGQPEDNPTPPGGGGGKPVEQPSEAALPALEASPGRSASKAPAASPASDVDSSTFDPRPIVVEAHTAAAYDLIEMQGRLSGKNVVILGGPMLVTNTMRRAAERCGATVHVIEDSANRSPLDTNEDTVCNLLDEEAIAREFDAIGQVDGIINLLGYGRETDDADAVYRAARATYHVARAWQTHLNAQPSGDQLFVSVTGMGGRLGFDRSTTPLPLCGSVCGLTKSLGREWKDAAVRVVDVAREGFYPELGLQILSEAWADAPSLELGLIGGVRYVPVIVDAEALAGHGSTNAYAPTKDSVIAVIGGAKGITAEVAVDLAERFGCKLALVGRSELTHPNPLGIDLDAEKEKAKGRIAARGERVTPVKVKQELKPLRSQITIAQNLERIRKAGAQVDYFSCDVADLDSVEVLFDRIESRFGSVDGVIHAAGVEESKLLADKDVESFDRVFRGKALGGLNLWTALSKRDPEFFIAFSSVAGRFGNEGQVDYSAANEVLNKLVAQINASGAAKALTIDWTAWGEVGMATHGSMATILEARGVEFLPPHIGAPIVGDAMERGLTGEYLVAGELGEMAGEAVLERSALTGEQVLETNEMVFVDRIAEQDADHVVVERVFDPERDYFLNDHVYQGVPVLPGVMGYEFMVETANQLVDGDVLELRDVKFERAVKFHHGEPLRLIATAEVAERAAKHATVDVKLETVREAKTGRTLRKQHFTARVTIGSGQTTRPQPIVLDPTAEFEAGPHKLDIYRRYFHTGCFQVLEEVPHVGEKVVIGYGRKPTGRLTASQNGHVFVTDPMVREMALQTAGLWGMKNNALSYLPLAIGRSMQFGVAQPGEGICIRCRHRDDASEHAIAFDVEILTQDGRLLQVMEKVELIGHSVLAEDEQFGDFELRRITTRRLSFPEAELLVNDLGLDIDDVLADSERGAYERLRSETRRAEWLAARVAAKDLVSCHLRNFFGVRPALADIVIAKDEHGAPYVELRGDAPTQLSGVTLPNISITHSNGVAIAALAGPSRAGKVGVDLELIEQRDDSFAKNYFSATERALELPDVNASGDARSVLLTTLWSVKESVSKALGLGLHLNTGEVSVEGLEARGDTIVADVALSGRAQEAFDALSGTGLEVRAEVDGTFAFASAWLELGGEATQTAPTAEPQAKSSDVPESWVDVAAVAALLKHKGLLERADLGESKVRGEKLSPWKQ</sequence>
<dbReference type="SUPFAM" id="SSF55048">
    <property type="entry name" value="Probable ACP-binding domain of malonyl-CoA ACP transacylase"/>
    <property type="match status" value="1"/>
</dbReference>
<dbReference type="PANTHER" id="PTHR43775:SF51">
    <property type="entry name" value="INACTIVE PHENOLPHTHIOCEROL SYNTHESIS POLYKETIDE SYNTHASE TYPE I PKS1-RELATED"/>
    <property type="match status" value="1"/>
</dbReference>
<feature type="domain" description="Carrier" evidence="6">
    <location>
        <begin position="1107"/>
        <end position="1190"/>
    </location>
</feature>
<dbReference type="SUPFAM" id="SSF56214">
    <property type="entry name" value="4'-phosphopantetheinyl transferase"/>
    <property type="match status" value="2"/>
</dbReference>
<feature type="domain" description="Carrier" evidence="6">
    <location>
        <begin position="1250"/>
        <end position="1333"/>
    </location>
</feature>
<proteinExistence type="predicted"/>
<dbReference type="Gene3D" id="3.40.47.10">
    <property type="match status" value="3"/>
</dbReference>
<dbReference type="Gene3D" id="3.90.470.20">
    <property type="entry name" value="4'-phosphopantetheinyl transferase domain"/>
    <property type="match status" value="2"/>
</dbReference>
<dbReference type="Pfam" id="PF00698">
    <property type="entry name" value="Acyl_transf_1"/>
    <property type="match status" value="1"/>
</dbReference>
<accession>A0A4Y6PN25</accession>
<dbReference type="InterPro" id="IPR032821">
    <property type="entry name" value="PKS_assoc"/>
</dbReference>
<dbReference type="GO" id="GO:0000287">
    <property type="term" value="F:magnesium ion binding"/>
    <property type="evidence" value="ECO:0007669"/>
    <property type="project" value="InterPro"/>
</dbReference>
<feature type="compositionally biased region" description="Low complexity" evidence="5">
    <location>
        <begin position="1917"/>
        <end position="1938"/>
    </location>
</feature>
<feature type="region of interest" description="C-terminal hotdog fold" evidence="4">
    <location>
        <begin position="2619"/>
        <end position="2766"/>
    </location>
</feature>
<keyword evidence="3" id="KW-0808">Transferase</keyword>
<dbReference type="InterPro" id="IPR016039">
    <property type="entry name" value="Thiolase-like"/>
</dbReference>
<dbReference type="Pfam" id="PF16197">
    <property type="entry name" value="KAsynt_C_assoc"/>
    <property type="match status" value="1"/>
</dbReference>
<feature type="region of interest" description="Disordered" evidence="5">
    <location>
        <begin position="1351"/>
        <end position="1373"/>
    </location>
</feature>
<feature type="compositionally biased region" description="Low complexity" evidence="5">
    <location>
        <begin position="1193"/>
        <end position="1211"/>
    </location>
</feature>
<comment type="caution">
    <text evidence="4">Lacks conserved residue(s) required for the propagation of feature annotation.</text>
</comment>
<dbReference type="InterPro" id="IPR001227">
    <property type="entry name" value="Ac_transferase_dom_sf"/>
</dbReference>
<feature type="domain" description="PKS/mFAS DH" evidence="8">
    <location>
        <begin position="2476"/>
        <end position="2766"/>
    </location>
</feature>
<dbReference type="SUPFAM" id="SSF54637">
    <property type="entry name" value="Thioesterase/thiol ester dehydrase-isomerase"/>
    <property type="match status" value="1"/>
</dbReference>
<dbReference type="InterPro" id="IPR029069">
    <property type="entry name" value="HotDog_dom_sf"/>
</dbReference>
<dbReference type="Pfam" id="PF01648">
    <property type="entry name" value="ACPS"/>
    <property type="match status" value="1"/>
</dbReference>
<reference evidence="9 10" key="1">
    <citation type="submission" date="2019-06" db="EMBL/GenBank/DDBJ databases">
        <title>Persicimonas caeni gen. nov., sp. nov., a predatory bacterium isolated from solar saltern.</title>
        <authorList>
            <person name="Wang S."/>
        </authorList>
    </citation>
    <scope>NUCLEOTIDE SEQUENCE [LARGE SCALE GENOMIC DNA]</scope>
    <source>
        <strain evidence="9 10">YN101</strain>
    </source>
</reference>
<feature type="compositionally biased region" description="Low complexity" evidence="5">
    <location>
        <begin position="499"/>
        <end position="517"/>
    </location>
</feature>
<dbReference type="PROSITE" id="PS52004">
    <property type="entry name" value="KS3_2"/>
    <property type="match status" value="2"/>
</dbReference>
<dbReference type="Gene3D" id="3.40.366.10">
    <property type="entry name" value="Malonyl-Coenzyme A Acyl Carrier Protein, domain 2"/>
    <property type="match status" value="1"/>
</dbReference>
<dbReference type="GO" id="GO:0004315">
    <property type="term" value="F:3-oxoacyl-[acyl-carrier-protein] synthase activity"/>
    <property type="evidence" value="ECO:0007669"/>
    <property type="project" value="InterPro"/>
</dbReference>
<dbReference type="PROSITE" id="PS00606">
    <property type="entry name" value="KS3_1"/>
    <property type="match status" value="2"/>
</dbReference>
<dbReference type="InterPro" id="IPR014031">
    <property type="entry name" value="Ketoacyl_synth_C"/>
</dbReference>
<dbReference type="Gene3D" id="1.10.1200.10">
    <property type="entry name" value="ACP-like"/>
    <property type="match status" value="3"/>
</dbReference>
<dbReference type="InterPro" id="IPR009081">
    <property type="entry name" value="PP-bd_ACP"/>
</dbReference>
<dbReference type="GO" id="GO:0006633">
    <property type="term" value="P:fatty acid biosynthetic process"/>
    <property type="evidence" value="ECO:0007669"/>
    <property type="project" value="InterPro"/>
</dbReference>
<dbReference type="InterPro" id="IPR013968">
    <property type="entry name" value="PKS_KR"/>
</dbReference>
<feature type="compositionally biased region" description="Polar residues" evidence="5">
    <location>
        <begin position="489"/>
        <end position="498"/>
    </location>
</feature>
<dbReference type="InterPro" id="IPR018201">
    <property type="entry name" value="Ketoacyl_synth_AS"/>
</dbReference>
<dbReference type="SUPFAM" id="SSF53901">
    <property type="entry name" value="Thiolase-like"/>
    <property type="match status" value="2"/>
</dbReference>
<dbReference type="GO" id="GO:0004312">
    <property type="term" value="F:fatty acid synthase activity"/>
    <property type="evidence" value="ECO:0007669"/>
    <property type="project" value="TreeGrafter"/>
</dbReference>
<dbReference type="InterPro" id="IPR020841">
    <property type="entry name" value="PKS_Beta-ketoAc_synthase_dom"/>
</dbReference>
<evidence type="ECO:0000256" key="1">
    <source>
        <dbReference type="ARBA" id="ARBA00022450"/>
    </source>
</evidence>
<dbReference type="InterPro" id="IPR016035">
    <property type="entry name" value="Acyl_Trfase/lysoPLipase"/>
</dbReference>
<feature type="domain" description="Ketosynthase family 3 (KS3)" evidence="7">
    <location>
        <begin position="13"/>
        <end position="480"/>
    </location>
</feature>
<dbReference type="InterPro" id="IPR036291">
    <property type="entry name" value="NAD(P)-bd_dom_sf"/>
</dbReference>
<feature type="region of interest" description="Disordered" evidence="5">
    <location>
        <begin position="485"/>
        <end position="522"/>
    </location>
</feature>
<feature type="region of interest" description="Disordered" evidence="5">
    <location>
        <begin position="1228"/>
        <end position="1255"/>
    </location>
</feature>
<dbReference type="Pfam" id="PF08659">
    <property type="entry name" value="KR"/>
    <property type="match status" value="1"/>
</dbReference>
<dbReference type="GO" id="GO:0008897">
    <property type="term" value="F:holo-[acyl-carrier-protein] synthase activity"/>
    <property type="evidence" value="ECO:0007669"/>
    <property type="project" value="InterPro"/>
</dbReference>